<dbReference type="AlphaFoldDB" id="A0A2S9XE33"/>
<evidence type="ECO:0000313" key="2">
    <source>
        <dbReference type="Proteomes" id="UP000237968"/>
    </source>
</evidence>
<protein>
    <submittedName>
        <fullName evidence="1">Uncharacterized protein</fullName>
    </submittedName>
</protein>
<organism evidence="1 2">
    <name type="scientific">Enhygromyxa salina</name>
    <dbReference type="NCBI Taxonomy" id="215803"/>
    <lineage>
        <taxon>Bacteria</taxon>
        <taxon>Pseudomonadati</taxon>
        <taxon>Myxococcota</taxon>
        <taxon>Polyangia</taxon>
        <taxon>Nannocystales</taxon>
        <taxon>Nannocystaceae</taxon>
        <taxon>Enhygromyxa</taxon>
    </lineage>
</organism>
<keyword evidence="2" id="KW-1185">Reference proteome</keyword>
<sequence length="84" mass="9239">MYVRDDEFGAPTHEEIADVARWTHERLGTDAGKLHKLPLPHPNKAPQALAHLPQLAPGATDGYSEALRQRFKSDPTSLRSGTPT</sequence>
<comment type="caution">
    <text evidence="1">The sequence shown here is derived from an EMBL/GenBank/DDBJ whole genome shotgun (WGS) entry which is preliminary data.</text>
</comment>
<evidence type="ECO:0000313" key="1">
    <source>
        <dbReference type="EMBL" id="PRP91128.1"/>
    </source>
</evidence>
<accession>A0A2S9XE33</accession>
<dbReference type="Proteomes" id="UP000237968">
    <property type="component" value="Unassembled WGS sequence"/>
</dbReference>
<proteinExistence type="predicted"/>
<reference evidence="1 2" key="1">
    <citation type="submission" date="2018-03" db="EMBL/GenBank/DDBJ databases">
        <title>Draft Genome Sequences of the Obligatory Marine Myxobacteria Enhygromyxa salina SWB005.</title>
        <authorList>
            <person name="Poehlein A."/>
            <person name="Moghaddam J.A."/>
            <person name="Harms H."/>
            <person name="Alanjari M."/>
            <person name="Koenig G.M."/>
            <person name="Daniel R."/>
            <person name="Schaeberle T.F."/>
        </authorList>
    </citation>
    <scope>NUCLEOTIDE SEQUENCE [LARGE SCALE GENOMIC DNA]</scope>
    <source>
        <strain evidence="1 2">SWB005</strain>
    </source>
</reference>
<name>A0A2S9XE33_9BACT</name>
<gene>
    <name evidence="1" type="ORF">ENSA5_58650</name>
</gene>
<dbReference type="EMBL" id="PVNK01000257">
    <property type="protein sequence ID" value="PRP91128.1"/>
    <property type="molecule type" value="Genomic_DNA"/>
</dbReference>